<dbReference type="PANTHER" id="PTHR31793">
    <property type="entry name" value="4-HYDROXYBENZOYL-COA THIOESTERASE FAMILY MEMBER"/>
    <property type="match status" value="1"/>
</dbReference>
<reference evidence="4" key="1">
    <citation type="submission" date="2018-12" db="EMBL/GenBank/DDBJ databases">
        <title>Bacillus chawlae sp. nov., Bacillus glennii sp. nov., and Bacillus saganii sp. nov. Isolated from the Vehicle Assembly Building at Kennedy Space Center where the Viking Spacecraft were Assembled.</title>
        <authorList>
            <person name="Seuylemezian A."/>
            <person name="Vaishampayan P."/>
        </authorList>
    </citation>
    <scope>NUCLEOTIDE SEQUENCE [LARGE SCALE GENOMIC DNA]</scope>
    <source>
        <strain evidence="4">DSM 13966</strain>
    </source>
</reference>
<dbReference type="OrthoDB" id="9800856at2"/>
<dbReference type="FunFam" id="3.10.129.10:FF:000026">
    <property type="entry name" value="Possible 4-hydroxybenzoyl-CoA thioesterase"/>
    <property type="match status" value="1"/>
</dbReference>
<dbReference type="SUPFAM" id="SSF54637">
    <property type="entry name" value="Thioesterase/thiol ester dehydrase-isomerase"/>
    <property type="match status" value="1"/>
</dbReference>
<evidence type="ECO:0000313" key="3">
    <source>
        <dbReference type="EMBL" id="RSD26041.1"/>
    </source>
</evidence>
<dbReference type="NCBIfam" id="TIGR00051">
    <property type="entry name" value="YbgC/FadM family acyl-CoA thioesterase"/>
    <property type="match status" value="1"/>
</dbReference>
<dbReference type="Gene3D" id="3.10.129.10">
    <property type="entry name" value="Hotdog Thioesterase"/>
    <property type="match status" value="1"/>
</dbReference>
<dbReference type="CDD" id="cd00586">
    <property type="entry name" value="4HBT"/>
    <property type="match status" value="1"/>
</dbReference>
<dbReference type="InterPro" id="IPR029069">
    <property type="entry name" value="HotDog_dom_sf"/>
</dbReference>
<dbReference type="PANTHER" id="PTHR31793:SF27">
    <property type="entry name" value="NOVEL THIOESTERASE SUPERFAMILY DOMAIN AND SAPOSIN A-TYPE DOMAIN CONTAINING PROTEIN (0610012H03RIK)"/>
    <property type="match status" value="1"/>
</dbReference>
<dbReference type="InterPro" id="IPR050563">
    <property type="entry name" value="4-hydroxybenzoyl-CoA_TE"/>
</dbReference>
<dbReference type="Proteomes" id="UP000279911">
    <property type="component" value="Unassembled WGS sequence"/>
</dbReference>
<dbReference type="InterPro" id="IPR006684">
    <property type="entry name" value="YbgC/YbaW"/>
</dbReference>
<gene>
    <name evidence="3" type="ORF">EJA10_14495</name>
</gene>
<accession>A0A427TNS4</accession>
<dbReference type="STRING" id="285983.UB32_18090"/>
<sequence>MKIASREIEVRYAETDQMGVVYHANYLVWMELGRTQLIKDLGFSYAEMEKDGIISPVLDIQASYKKPLRYGDTATIKTWVQEYDGIRAVYHYEIFNGAGELALTGSSKHVCVKKDSFRPISLKRTYPDWHQAYLNAMKKPEDEMGQV</sequence>
<comment type="similarity">
    <text evidence="1">Belongs to the 4-hydroxybenzoyl-CoA thioesterase family.</text>
</comment>
<protein>
    <submittedName>
        <fullName evidence="3">Acyl-CoA thioesterase</fullName>
    </submittedName>
</protein>
<dbReference type="RefSeq" id="WP_125480742.1">
    <property type="nucleotide sequence ID" value="NZ_RSFW01000017.1"/>
</dbReference>
<dbReference type="EMBL" id="RSFW01000017">
    <property type="protein sequence ID" value="RSD26041.1"/>
    <property type="molecule type" value="Genomic_DNA"/>
</dbReference>
<organism evidence="3 4">
    <name type="scientific">Mesobacillus subterraneus</name>
    <dbReference type="NCBI Taxonomy" id="285983"/>
    <lineage>
        <taxon>Bacteria</taxon>
        <taxon>Bacillati</taxon>
        <taxon>Bacillota</taxon>
        <taxon>Bacilli</taxon>
        <taxon>Bacillales</taxon>
        <taxon>Bacillaceae</taxon>
        <taxon>Mesobacillus</taxon>
    </lineage>
</organism>
<name>A0A427TNS4_9BACI</name>
<dbReference type="PIRSF" id="PIRSF003230">
    <property type="entry name" value="YbgC"/>
    <property type="match status" value="1"/>
</dbReference>
<keyword evidence="2" id="KW-0378">Hydrolase</keyword>
<proteinExistence type="inferred from homology"/>
<evidence type="ECO:0000256" key="2">
    <source>
        <dbReference type="ARBA" id="ARBA00022801"/>
    </source>
</evidence>
<evidence type="ECO:0000256" key="1">
    <source>
        <dbReference type="ARBA" id="ARBA00005953"/>
    </source>
</evidence>
<dbReference type="Pfam" id="PF13279">
    <property type="entry name" value="4HBT_2"/>
    <property type="match status" value="1"/>
</dbReference>
<evidence type="ECO:0000313" key="4">
    <source>
        <dbReference type="Proteomes" id="UP000279911"/>
    </source>
</evidence>
<comment type="caution">
    <text evidence="3">The sequence shown here is derived from an EMBL/GenBank/DDBJ whole genome shotgun (WGS) entry which is preliminary data.</text>
</comment>
<dbReference type="GO" id="GO:0047617">
    <property type="term" value="F:fatty acyl-CoA hydrolase activity"/>
    <property type="evidence" value="ECO:0007669"/>
    <property type="project" value="TreeGrafter"/>
</dbReference>
<dbReference type="AlphaFoldDB" id="A0A427TNS4"/>